<feature type="transmembrane region" description="Helical" evidence="6">
    <location>
        <begin position="103"/>
        <end position="120"/>
    </location>
</feature>
<dbReference type="EMBL" id="JAAPAO010000611">
    <property type="protein sequence ID" value="KAF4656229.1"/>
    <property type="molecule type" value="Genomic_DNA"/>
</dbReference>
<keyword evidence="9" id="KW-1185">Reference proteome</keyword>
<gene>
    <name evidence="8" type="ORF">FOL47_009095</name>
</gene>
<evidence type="ECO:0000313" key="9">
    <source>
        <dbReference type="Proteomes" id="UP000591131"/>
    </source>
</evidence>
<evidence type="ECO:0000256" key="2">
    <source>
        <dbReference type="ARBA" id="ARBA00022448"/>
    </source>
</evidence>
<feature type="transmembrane region" description="Helical" evidence="6">
    <location>
        <begin position="126"/>
        <end position="146"/>
    </location>
</feature>
<reference evidence="8 9" key="1">
    <citation type="submission" date="2020-04" db="EMBL/GenBank/DDBJ databases">
        <title>Perkinsus chesapeaki whole genome sequence.</title>
        <authorList>
            <person name="Bogema D.R."/>
        </authorList>
    </citation>
    <scope>NUCLEOTIDE SEQUENCE [LARGE SCALE GENOMIC DNA]</scope>
    <source>
        <strain evidence="8">ATCC PRA-425</strain>
    </source>
</reference>
<dbReference type="Pfam" id="PF00083">
    <property type="entry name" value="Sugar_tr"/>
    <property type="match status" value="1"/>
</dbReference>
<dbReference type="OrthoDB" id="10262656at2759"/>
<evidence type="ECO:0000313" key="8">
    <source>
        <dbReference type="EMBL" id="KAF4656229.1"/>
    </source>
</evidence>
<sequence>MRVERSISSSSVTSSSNYVEDIIDAIGYGRFQYCLLLLCSSGYFALYADLPVFVFIQSGLMEEYNLTPTTYAIFPFLASFVGMLSSTAFGYISDRYGRKWPSIATIFLTALGGMVSSFAWSFWSLIMFRMIVAMALGGICALDYVVYVEFTPESRRGFYSTVIFIGGCLGVVYLAGVNLFDLSFAGVSQWRVLLVLAAVPLIPTGVACWYFRCETPRYLMSRRKVAEAHAVLSRMAKANHCPPGTVPDLDEFIARTDEDFVEGKSGTSGTGELGFFEALREIYHGDEFLRVMSCAH</sequence>
<evidence type="ECO:0000259" key="7">
    <source>
        <dbReference type="PROSITE" id="PS50850"/>
    </source>
</evidence>
<comment type="caution">
    <text evidence="8">The sequence shown here is derived from an EMBL/GenBank/DDBJ whole genome shotgun (WGS) entry which is preliminary data.</text>
</comment>
<proteinExistence type="predicted"/>
<dbReference type="AlphaFoldDB" id="A0A7J6LAN0"/>
<evidence type="ECO:0000256" key="4">
    <source>
        <dbReference type="ARBA" id="ARBA00022989"/>
    </source>
</evidence>
<dbReference type="PANTHER" id="PTHR23511">
    <property type="entry name" value="SYNAPTIC VESICLE GLYCOPROTEIN 2"/>
    <property type="match status" value="1"/>
</dbReference>
<keyword evidence="5 6" id="KW-0472">Membrane</keyword>
<feature type="domain" description="Major facilitator superfamily (MFS) profile" evidence="7">
    <location>
        <begin position="35"/>
        <end position="296"/>
    </location>
</feature>
<keyword evidence="3 6" id="KW-0812">Transmembrane</keyword>
<dbReference type="InterPro" id="IPR020846">
    <property type="entry name" value="MFS_dom"/>
</dbReference>
<comment type="subcellular location">
    <subcellularLocation>
        <location evidence="1">Membrane</location>
        <topology evidence="1">Multi-pass membrane protein</topology>
    </subcellularLocation>
</comment>
<dbReference type="InterPro" id="IPR036259">
    <property type="entry name" value="MFS_trans_sf"/>
</dbReference>
<protein>
    <recommendedName>
        <fullName evidence="7">Major facilitator superfamily (MFS) profile domain-containing protein</fullName>
    </recommendedName>
</protein>
<dbReference type="PROSITE" id="PS50850">
    <property type="entry name" value="MFS"/>
    <property type="match status" value="1"/>
</dbReference>
<dbReference type="Gene3D" id="1.20.1250.20">
    <property type="entry name" value="MFS general substrate transporter like domains"/>
    <property type="match status" value="1"/>
</dbReference>
<keyword evidence="4 6" id="KW-1133">Transmembrane helix</keyword>
<accession>A0A7J6LAN0</accession>
<dbReference type="GO" id="GO:0016020">
    <property type="term" value="C:membrane"/>
    <property type="evidence" value="ECO:0007669"/>
    <property type="project" value="UniProtKB-SubCell"/>
</dbReference>
<dbReference type="Proteomes" id="UP000591131">
    <property type="component" value="Unassembled WGS sequence"/>
</dbReference>
<dbReference type="SUPFAM" id="SSF103473">
    <property type="entry name" value="MFS general substrate transporter"/>
    <property type="match status" value="1"/>
</dbReference>
<feature type="transmembrane region" description="Helical" evidence="6">
    <location>
        <begin position="71"/>
        <end position="91"/>
    </location>
</feature>
<dbReference type="PANTHER" id="PTHR23511:SF34">
    <property type="entry name" value="SYNAPTIC VESICLE GLYCOPROTEIN 2"/>
    <property type="match status" value="1"/>
</dbReference>
<organism evidence="8 9">
    <name type="scientific">Perkinsus chesapeaki</name>
    <name type="common">Clam parasite</name>
    <name type="synonym">Perkinsus andrewsi</name>
    <dbReference type="NCBI Taxonomy" id="330153"/>
    <lineage>
        <taxon>Eukaryota</taxon>
        <taxon>Sar</taxon>
        <taxon>Alveolata</taxon>
        <taxon>Perkinsozoa</taxon>
        <taxon>Perkinsea</taxon>
        <taxon>Perkinsida</taxon>
        <taxon>Perkinsidae</taxon>
        <taxon>Perkinsus</taxon>
    </lineage>
</organism>
<name>A0A7J6LAN0_PERCH</name>
<feature type="transmembrane region" description="Helical" evidence="6">
    <location>
        <begin position="158"/>
        <end position="180"/>
    </location>
</feature>
<keyword evidence="2" id="KW-0813">Transport</keyword>
<feature type="transmembrane region" description="Helical" evidence="6">
    <location>
        <begin position="192"/>
        <end position="213"/>
    </location>
</feature>
<evidence type="ECO:0000256" key="5">
    <source>
        <dbReference type="ARBA" id="ARBA00023136"/>
    </source>
</evidence>
<evidence type="ECO:0000256" key="6">
    <source>
        <dbReference type="SAM" id="Phobius"/>
    </source>
</evidence>
<evidence type="ECO:0000256" key="3">
    <source>
        <dbReference type="ARBA" id="ARBA00022692"/>
    </source>
</evidence>
<feature type="transmembrane region" description="Helical" evidence="6">
    <location>
        <begin position="33"/>
        <end position="56"/>
    </location>
</feature>
<evidence type="ECO:0000256" key="1">
    <source>
        <dbReference type="ARBA" id="ARBA00004141"/>
    </source>
</evidence>
<dbReference type="InterPro" id="IPR005828">
    <property type="entry name" value="MFS_sugar_transport-like"/>
</dbReference>
<dbReference type="GO" id="GO:0022857">
    <property type="term" value="F:transmembrane transporter activity"/>
    <property type="evidence" value="ECO:0007669"/>
    <property type="project" value="InterPro"/>
</dbReference>